<dbReference type="AlphaFoldDB" id="A0A6J4PHX3"/>
<feature type="non-terminal residue" evidence="2">
    <location>
        <position position="1"/>
    </location>
</feature>
<proteinExistence type="predicted"/>
<protein>
    <submittedName>
        <fullName evidence="2">Transcriptional regulator, AcrR family</fullName>
    </submittedName>
</protein>
<name>A0A6J4PHX3_9ACTN</name>
<accession>A0A6J4PHX3</accession>
<feature type="non-terminal residue" evidence="2">
    <location>
        <position position="195"/>
    </location>
</feature>
<organism evidence="2">
    <name type="scientific">uncultured Rubrobacteraceae bacterium</name>
    <dbReference type="NCBI Taxonomy" id="349277"/>
    <lineage>
        <taxon>Bacteria</taxon>
        <taxon>Bacillati</taxon>
        <taxon>Actinomycetota</taxon>
        <taxon>Rubrobacteria</taxon>
        <taxon>Rubrobacterales</taxon>
        <taxon>Rubrobacteraceae</taxon>
        <taxon>environmental samples</taxon>
    </lineage>
</organism>
<gene>
    <name evidence="2" type="ORF">AVDCRST_MAG03-2014</name>
</gene>
<feature type="compositionally biased region" description="Basic and acidic residues" evidence="1">
    <location>
        <begin position="128"/>
        <end position="140"/>
    </location>
</feature>
<dbReference type="EMBL" id="CADCUT010000125">
    <property type="protein sequence ID" value="CAA9413290.1"/>
    <property type="molecule type" value="Genomic_DNA"/>
</dbReference>
<feature type="region of interest" description="Disordered" evidence="1">
    <location>
        <begin position="102"/>
        <end position="195"/>
    </location>
</feature>
<feature type="region of interest" description="Disordered" evidence="1">
    <location>
        <begin position="1"/>
        <end position="77"/>
    </location>
</feature>
<evidence type="ECO:0000313" key="2">
    <source>
        <dbReference type="EMBL" id="CAA9413290.1"/>
    </source>
</evidence>
<sequence>AEGHRRPPGRPPRRDPRRRPTRVRPQGLPRIVHRGDHRRVGPLSRGNLQLLRGQARALSRGGRAHPRRADLADRRRRRRAATIAGRVDPVCLGQHAGAADLDHGAPDLGRGRGGAGDAQGRRARVRAARSDAPRRADRVGFRQPRTRRRGPGGLGGASDSRLDLHRARVHGAANDHERLRRGCLPGRSRRRVPRM</sequence>
<evidence type="ECO:0000256" key="1">
    <source>
        <dbReference type="SAM" id="MobiDB-lite"/>
    </source>
</evidence>
<reference evidence="2" key="1">
    <citation type="submission" date="2020-02" db="EMBL/GenBank/DDBJ databases">
        <authorList>
            <person name="Meier V. D."/>
        </authorList>
    </citation>
    <scope>NUCLEOTIDE SEQUENCE</scope>
    <source>
        <strain evidence="2">AVDCRST_MAG03</strain>
    </source>
</reference>